<protein>
    <submittedName>
        <fullName evidence="1">Uncharacterized protein</fullName>
    </submittedName>
</protein>
<keyword evidence="2" id="KW-1185">Reference proteome</keyword>
<evidence type="ECO:0000313" key="2">
    <source>
        <dbReference type="Proteomes" id="UP000007013"/>
    </source>
</evidence>
<proteinExistence type="predicted"/>
<reference evidence="1 2" key="1">
    <citation type="journal article" date="2011" name="J. Bacteriol.">
        <title>Genome sequence of the verrucomicrobium Opitutus terrae PB90-1, an abundant inhabitant of rice paddy soil ecosystems.</title>
        <authorList>
            <person name="van Passel M.W."/>
            <person name="Kant R."/>
            <person name="Palva A."/>
            <person name="Copeland A."/>
            <person name="Lucas S."/>
            <person name="Lapidus A."/>
            <person name="Glavina del Rio T."/>
            <person name="Pitluck S."/>
            <person name="Goltsman E."/>
            <person name="Clum A."/>
            <person name="Sun H."/>
            <person name="Schmutz J."/>
            <person name="Larimer F.W."/>
            <person name="Land M.L."/>
            <person name="Hauser L."/>
            <person name="Kyrpides N."/>
            <person name="Mikhailova N."/>
            <person name="Richardson P.P."/>
            <person name="Janssen P.H."/>
            <person name="de Vos W.M."/>
            <person name="Smidt H."/>
        </authorList>
    </citation>
    <scope>NUCLEOTIDE SEQUENCE [LARGE SCALE GENOMIC DNA]</scope>
    <source>
        <strain evidence="2">DSM 11246 / JCM 15787 / PB90-1</strain>
    </source>
</reference>
<accession>B1ZP01</accession>
<dbReference type="Proteomes" id="UP000007013">
    <property type="component" value="Chromosome"/>
</dbReference>
<dbReference type="AlphaFoldDB" id="B1ZP01"/>
<gene>
    <name evidence="1" type="ordered locus">Oter_4217</name>
</gene>
<name>B1ZP01_OPITP</name>
<sequence>MNSCPRPRQGGTIFTYYVKIASGVAGDSLRTTVTTGMDQDPANFT</sequence>
<evidence type="ECO:0000313" key="1">
    <source>
        <dbReference type="EMBL" id="ACB77490.1"/>
    </source>
</evidence>
<dbReference type="STRING" id="452637.Oter_4217"/>
<dbReference type="EMBL" id="CP001032">
    <property type="protein sequence ID" value="ACB77490.1"/>
    <property type="molecule type" value="Genomic_DNA"/>
</dbReference>
<dbReference type="KEGG" id="ote:Oter_4217"/>
<organism evidence="1 2">
    <name type="scientific">Opitutus terrae (strain DSM 11246 / JCM 15787 / PB90-1)</name>
    <dbReference type="NCBI Taxonomy" id="452637"/>
    <lineage>
        <taxon>Bacteria</taxon>
        <taxon>Pseudomonadati</taxon>
        <taxon>Verrucomicrobiota</taxon>
        <taxon>Opitutia</taxon>
        <taxon>Opitutales</taxon>
        <taxon>Opitutaceae</taxon>
        <taxon>Opitutus</taxon>
    </lineage>
</organism>
<dbReference type="HOGENOM" id="CLU_3202756_0_0_0"/>